<dbReference type="PROSITE" id="PS51257">
    <property type="entry name" value="PROKAR_LIPOPROTEIN"/>
    <property type="match status" value="1"/>
</dbReference>
<dbReference type="KEGG" id="lem:LEN_3352"/>
<evidence type="ECO:0008006" key="3">
    <source>
        <dbReference type="Google" id="ProtNLM"/>
    </source>
</evidence>
<dbReference type="EMBL" id="AP014940">
    <property type="protein sequence ID" value="BAV98839.1"/>
    <property type="molecule type" value="Genomic_DNA"/>
</dbReference>
<evidence type="ECO:0000313" key="2">
    <source>
        <dbReference type="Proteomes" id="UP000218824"/>
    </source>
</evidence>
<gene>
    <name evidence="1" type="ORF">LEN_3352</name>
</gene>
<dbReference type="Proteomes" id="UP000218824">
    <property type="component" value="Chromosome"/>
</dbReference>
<proteinExistence type="predicted"/>
<organism evidence="1 2">
    <name type="scientific">Lysobacter enzymogenes</name>
    <dbReference type="NCBI Taxonomy" id="69"/>
    <lineage>
        <taxon>Bacteria</taxon>
        <taxon>Pseudomonadati</taxon>
        <taxon>Pseudomonadota</taxon>
        <taxon>Gammaproteobacteria</taxon>
        <taxon>Lysobacterales</taxon>
        <taxon>Lysobacteraceae</taxon>
        <taxon>Lysobacter</taxon>
    </lineage>
</organism>
<reference evidence="1 2" key="1">
    <citation type="journal article" date="2017" name="DNA Res.">
        <title>Complete genome sequence and expression profile of the commercial lytic enzyme producer Lysobacter enzymogenes M497-1.</title>
        <authorList>
            <person name="Takami H."/>
            <person name="Toyoda A."/>
            <person name="Uchiyama I."/>
            <person name="Itoh T."/>
            <person name="Takaki Y."/>
            <person name="Arai W."/>
            <person name="Nishi S."/>
            <person name="Kawai M."/>
            <person name="Shinya K."/>
            <person name="Ikeda H."/>
        </authorList>
    </citation>
    <scope>NUCLEOTIDE SEQUENCE [LARGE SCALE GENOMIC DNA]</scope>
    <source>
        <strain evidence="1 2">M497-1</strain>
    </source>
</reference>
<name>A0AAU9AND6_LYSEN</name>
<protein>
    <recommendedName>
        <fullName evidence="3">Lipoprotein</fullName>
    </recommendedName>
</protein>
<accession>A0AAU9AND6</accession>
<sequence length="60" mass="5742">MLARGCATQAIHGLGGARRASCAPPFGSTIACGEFGAAGGATNNSNGDSNGNSNSNSNEA</sequence>
<dbReference type="AlphaFoldDB" id="A0AAU9AND6"/>
<evidence type="ECO:0000313" key="1">
    <source>
        <dbReference type="EMBL" id="BAV98839.1"/>
    </source>
</evidence>